<dbReference type="Gene3D" id="1.10.8.50">
    <property type="match status" value="1"/>
</dbReference>
<dbReference type="RefSeq" id="WP_090140564.1">
    <property type="nucleotide sequence ID" value="NZ_JBBMER010000001.1"/>
</dbReference>
<evidence type="ECO:0000256" key="3">
    <source>
        <dbReference type="ARBA" id="ARBA00022884"/>
    </source>
</evidence>
<accession>A0ABV1BSJ7</accession>
<dbReference type="HAMAP" id="MF_00844_B">
    <property type="entry name" value="RqcH_B"/>
    <property type="match status" value="1"/>
</dbReference>
<evidence type="ECO:0000313" key="8">
    <source>
        <dbReference type="Proteomes" id="UP001442364"/>
    </source>
</evidence>
<organism evidence="7 8">
    <name type="scientific">[Lactobacillus] rogosae</name>
    <dbReference type="NCBI Taxonomy" id="706562"/>
    <lineage>
        <taxon>Bacteria</taxon>
        <taxon>Bacillati</taxon>
        <taxon>Bacillota</taxon>
        <taxon>Clostridia</taxon>
        <taxon>Lachnospirales</taxon>
        <taxon>Lachnospiraceae</taxon>
        <taxon>Lachnospira</taxon>
    </lineage>
</organism>
<evidence type="ECO:0000256" key="2">
    <source>
        <dbReference type="ARBA" id="ARBA00022730"/>
    </source>
</evidence>
<keyword evidence="8" id="KW-1185">Reference proteome</keyword>
<comment type="function">
    <text evidence="5">Key component of the ribosome quality control system (RQC), a ribosome-associated complex that mediates the extraction of incompletely synthesized nascent chains from stalled ribosomes and their subsequent degradation. RqcH recruits Ala-charged tRNA, and with RqcP directs the elongation of stalled nascent chains on 50S ribosomal subunits, leading to non-templated C-terminal alanine extensions (Ala tail). The Ala tail promotes nascent chain degradation. May add between 1 and at least 8 Ala residues. Binds to stalled 50S ribosomal subunits.</text>
</comment>
<evidence type="ECO:0000256" key="5">
    <source>
        <dbReference type="HAMAP-Rule" id="MF_00844"/>
    </source>
</evidence>
<keyword evidence="4 5" id="KW-0648">Protein biosynthesis</keyword>
<comment type="similarity">
    <text evidence="5">Belongs to the NEMF family.</text>
</comment>
<dbReference type="PANTHER" id="PTHR15239">
    <property type="entry name" value="NUCLEAR EXPORT MEDIATOR FACTOR NEMF"/>
    <property type="match status" value="1"/>
</dbReference>
<dbReference type="InterPro" id="IPR010979">
    <property type="entry name" value="Ribosomal_uS13-like_H2TH"/>
</dbReference>
<dbReference type="Pfam" id="PF05670">
    <property type="entry name" value="NFACT-R_1"/>
    <property type="match status" value="1"/>
</dbReference>
<reference evidence="7 8" key="1">
    <citation type="submission" date="2024-03" db="EMBL/GenBank/DDBJ databases">
        <title>Human intestinal bacterial collection.</title>
        <authorList>
            <person name="Pauvert C."/>
            <person name="Hitch T.C.A."/>
            <person name="Clavel T."/>
        </authorList>
    </citation>
    <scope>NUCLEOTIDE SEQUENCE [LARGE SCALE GENOMIC DNA]</scope>
    <source>
        <strain evidence="7 8">CLA-AA-H255</strain>
    </source>
</reference>
<name>A0ABV1BSJ7_9FIRM</name>
<comment type="subunit">
    <text evidence="5">Associates with stalled 50S ribosomal subunits. Binds to RqcP.</text>
</comment>
<keyword evidence="1 5" id="KW-0820">tRNA-binding</keyword>
<evidence type="ECO:0000313" key="7">
    <source>
        <dbReference type="EMBL" id="MEQ2378732.1"/>
    </source>
</evidence>
<gene>
    <name evidence="5" type="primary">rqcH</name>
    <name evidence="7" type="ORF">WMO14_02370</name>
</gene>
<feature type="domain" description="NFACT RNA-binding" evidence="6">
    <location>
        <begin position="457"/>
        <end position="550"/>
    </location>
</feature>
<keyword evidence="3 5" id="KW-0694">RNA-binding</keyword>
<evidence type="ECO:0000256" key="1">
    <source>
        <dbReference type="ARBA" id="ARBA00022555"/>
    </source>
</evidence>
<dbReference type="Proteomes" id="UP001442364">
    <property type="component" value="Unassembled WGS sequence"/>
</dbReference>
<protein>
    <recommendedName>
        <fullName evidence="5">Rqc2 homolog RqcH</fullName>
        <shortName evidence="5">RqcH</shortName>
    </recommendedName>
</protein>
<dbReference type="InterPro" id="IPR008532">
    <property type="entry name" value="NFACT_RNA-bd"/>
</dbReference>
<dbReference type="InterPro" id="IPR051608">
    <property type="entry name" value="RQC_Subunit_NEMF"/>
</dbReference>
<dbReference type="Pfam" id="PF05833">
    <property type="entry name" value="NFACT_N"/>
    <property type="match status" value="1"/>
</dbReference>
<evidence type="ECO:0000259" key="6">
    <source>
        <dbReference type="Pfam" id="PF05670"/>
    </source>
</evidence>
<proteinExistence type="inferred from homology"/>
<comment type="caution">
    <text evidence="7">The sequence shown here is derived from an EMBL/GenBank/DDBJ whole genome shotgun (WGS) entry which is preliminary data.</text>
</comment>
<keyword evidence="2 5" id="KW-0699">rRNA-binding</keyword>
<dbReference type="PANTHER" id="PTHR15239:SF6">
    <property type="entry name" value="RIBOSOME QUALITY CONTROL COMPLEX SUBUNIT NEMF"/>
    <property type="match status" value="1"/>
</dbReference>
<dbReference type="InterPro" id="IPR043682">
    <property type="entry name" value="RqcH_bacterial"/>
</dbReference>
<sequence length="578" mass="65358">MAFDGITIANIVHDLNNTILGGRLYKIAEPENDELLLTIKANSGQYRLVLSANASLPLAYMTKDNKPSPQLAPNFVMFLRKHINNGRIISITQPAFERIIDIEIEHLDELGDLCRKHLITEFMGKHSNIILCDDNNTILDSIKHVSAQISSVREVLPGREYFIPNTSNKHNPMNMDFNTFNENILSQPKTTAKALSSAYTGISTCISEEVCHRAHIDSAKPANCLSSAESIALFEAFKAIIDGVANGSFSPNIVYYNGAPADFAAISLTMYDKSESYTSISECLIGYYHEKEVRTRIHQKSTDIRRIITTHLERSYKKLDIQEKQLKDTEKRDKYRVYGELINTYGYNIESGAKSFTALNYYTNEEISIPLDDTLTPIENANKYFARYNKLKRTYEAGVRLIEEIKDEIMYLESIINALDIATTENDLNNIKEELIITGYIKKNSKSKSKDNKNNKPLHYISSDGFDMYVGKNNLQNDELTFKFASNSDWWFHAKQIPGSHVIVKTNGKELPDRTFEEAAALAAYYSKGRNLDKVEVDYVLKKEVKKPAAAKPGFVVYYTNYSLIAIADIKGIKEVTG</sequence>
<dbReference type="EMBL" id="JBBMER010000001">
    <property type="protein sequence ID" value="MEQ2378732.1"/>
    <property type="molecule type" value="Genomic_DNA"/>
</dbReference>
<dbReference type="Gene3D" id="2.30.310.10">
    <property type="entry name" value="ibrinogen binding protein from staphylococcus aureus domain"/>
    <property type="match status" value="1"/>
</dbReference>
<evidence type="ECO:0000256" key="4">
    <source>
        <dbReference type="ARBA" id="ARBA00022917"/>
    </source>
</evidence>
<dbReference type="SUPFAM" id="SSF46946">
    <property type="entry name" value="S13-like H2TH domain"/>
    <property type="match status" value="1"/>
</dbReference>